<dbReference type="CDD" id="cd09331">
    <property type="entry name" value="LIM1_PINCH"/>
    <property type="match status" value="1"/>
</dbReference>
<dbReference type="Proteomes" id="UP000276133">
    <property type="component" value="Unassembled WGS sequence"/>
</dbReference>
<keyword evidence="1 5" id="KW-0479">Metal-binding</keyword>
<dbReference type="GO" id="GO:0005737">
    <property type="term" value="C:cytoplasm"/>
    <property type="evidence" value="ECO:0007669"/>
    <property type="project" value="TreeGrafter"/>
</dbReference>
<dbReference type="Gene3D" id="2.10.110.10">
    <property type="entry name" value="Cysteine Rich Protein"/>
    <property type="match status" value="5"/>
</dbReference>
<feature type="domain" description="LIM zinc-binding" evidence="6">
    <location>
        <begin position="17"/>
        <end position="78"/>
    </location>
</feature>
<dbReference type="FunFam" id="2.10.110.10:FF:000017">
    <property type="entry name" value="Lim and senescent cell antigen-like-containing"/>
    <property type="match status" value="1"/>
</dbReference>
<evidence type="ECO:0000256" key="3">
    <source>
        <dbReference type="ARBA" id="ARBA00022833"/>
    </source>
</evidence>
<dbReference type="PANTHER" id="PTHR24210:SF0">
    <property type="entry name" value="LIM DOMAIN-CONTAINING PROTEIN"/>
    <property type="match status" value="1"/>
</dbReference>
<dbReference type="OrthoDB" id="20689at2759"/>
<feature type="domain" description="LIM zinc-binding" evidence="6">
    <location>
        <begin position="199"/>
        <end position="259"/>
    </location>
</feature>
<dbReference type="AlphaFoldDB" id="A0A3M7P356"/>
<evidence type="ECO:0000256" key="4">
    <source>
        <dbReference type="ARBA" id="ARBA00023038"/>
    </source>
</evidence>
<keyword evidence="8" id="KW-1185">Reference proteome</keyword>
<evidence type="ECO:0000256" key="1">
    <source>
        <dbReference type="ARBA" id="ARBA00022723"/>
    </source>
</evidence>
<dbReference type="FunFam" id="2.10.110.10:FF:000009">
    <property type="entry name" value="Paxillin isoform 1"/>
    <property type="match status" value="1"/>
</dbReference>
<dbReference type="SMART" id="SM00132">
    <property type="entry name" value="LIM"/>
    <property type="match status" value="5"/>
</dbReference>
<dbReference type="EMBL" id="REGN01013995">
    <property type="protein sequence ID" value="RMZ93207.1"/>
    <property type="molecule type" value="Genomic_DNA"/>
</dbReference>
<evidence type="ECO:0000313" key="8">
    <source>
        <dbReference type="Proteomes" id="UP000276133"/>
    </source>
</evidence>
<protein>
    <submittedName>
        <fullName evidence="7">LIM and senescent cell antigen-like-containing domain 1 isoform X2</fullName>
    </submittedName>
</protein>
<sequence>MNTMSDLGNALQDDPLLRCTFCRKSFNCNQQIINAKGQTFHSHCFVCAQCFQPFDDGVYYEFENRKYCENDFQLLFAPFCRGCKLFIKGRVIKAINFNWHPECFRCHSCNVLLDTGFVKNAQRPFCRECNLKEKIKNQNQIKCHKCSTPIENDMIRYKGETYHPYHFNCKLCDQELNCNAREVRGDLYCPKCHDKLDIPICSACHTPIDQERIVYALGKTWHVEHFACAKCEIPFNGSKHFEKRGLAYCEAHYSQLFGNLCFVCNSTITGDVFSFMNKSWCDKHFSCYLCDGMMNQKTKFYDFDSKPVCKHCFDKLPSKIRSAILKASDTKEQSKSIFSWIKDK</sequence>
<organism evidence="7 8">
    <name type="scientific">Brachionus plicatilis</name>
    <name type="common">Marine rotifer</name>
    <name type="synonym">Brachionus muelleri</name>
    <dbReference type="NCBI Taxonomy" id="10195"/>
    <lineage>
        <taxon>Eukaryota</taxon>
        <taxon>Metazoa</taxon>
        <taxon>Spiralia</taxon>
        <taxon>Gnathifera</taxon>
        <taxon>Rotifera</taxon>
        <taxon>Eurotatoria</taxon>
        <taxon>Monogononta</taxon>
        <taxon>Pseudotrocha</taxon>
        <taxon>Ploima</taxon>
        <taxon>Brachionidae</taxon>
        <taxon>Brachionus</taxon>
    </lineage>
</organism>
<dbReference type="GO" id="GO:0005911">
    <property type="term" value="C:cell-cell junction"/>
    <property type="evidence" value="ECO:0007669"/>
    <property type="project" value="TreeGrafter"/>
</dbReference>
<dbReference type="SUPFAM" id="SSF57716">
    <property type="entry name" value="Glucocorticoid receptor-like (DNA-binding domain)"/>
    <property type="match status" value="5"/>
</dbReference>
<dbReference type="STRING" id="10195.A0A3M7P356"/>
<dbReference type="GO" id="GO:1900026">
    <property type="term" value="P:positive regulation of substrate adhesion-dependent cell spreading"/>
    <property type="evidence" value="ECO:0007669"/>
    <property type="project" value="TreeGrafter"/>
</dbReference>
<name>A0A3M7P356_BRAPC</name>
<reference evidence="7 8" key="1">
    <citation type="journal article" date="2018" name="Sci. Rep.">
        <title>Genomic signatures of local adaptation to the degree of environmental predictability in rotifers.</title>
        <authorList>
            <person name="Franch-Gras L."/>
            <person name="Hahn C."/>
            <person name="Garcia-Roger E.M."/>
            <person name="Carmona M.J."/>
            <person name="Serra M."/>
            <person name="Gomez A."/>
        </authorList>
    </citation>
    <scope>NUCLEOTIDE SEQUENCE [LARGE SCALE GENOMIC DNA]</scope>
    <source>
        <strain evidence="7">HYR1</strain>
    </source>
</reference>
<dbReference type="InterPro" id="IPR047944">
    <property type="entry name" value="LIMS1/2-like_LIM1"/>
</dbReference>
<dbReference type="GO" id="GO:0046872">
    <property type="term" value="F:metal ion binding"/>
    <property type="evidence" value="ECO:0007669"/>
    <property type="project" value="UniProtKB-KW"/>
</dbReference>
<evidence type="ECO:0000259" key="6">
    <source>
        <dbReference type="PROSITE" id="PS50023"/>
    </source>
</evidence>
<dbReference type="GO" id="GO:0045216">
    <property type="term" value="P:cell-cell junction organization"/>
    <property type="evidence" value="ECO:0007669"/>
    <property type="project" value="TreeGrafter"/>
</dbReference>
<dbReference type="GO" id="GO:2001046">
    <property type="term" value="P:positive regulation of integrin-mediated signaling pathway"/>
    <property type="evidence" value="ECO:0007669"/>
    <property type="project" value="TreeGrafter"/>
</dbReference>
<dbReference type="PROSITE" id="PS50023">
    <property type="entry name" value="LIM_DOMAIN_2"/>
    <property type="match status" value="3"/>
</dbReference>
<feature type="domain" description="LIM zinc-binding" evidence="6">
    <location>
        <begin position="79"/>
        <end position="136"/>
    </location>
</feature>
<dbReference type="InterPro" id="IPR001781">
    <property type="entry name" value="Znf_LIM"/>
</dbReference>
<dbReference type="GO" id="GO:0005925">
    <property type="term" value="C:focal adhesion"/>
    <property type="evidence" value="ECO:0007669"/>
    <property type="project" value="TreeGrafter"/>
</dbReference>
<keyword evidence="3 5" id="KW-0862">Zinc</keyword>
<dbReference type="PANTHER" id="PTHR24210">
    <property type="entry name" value="LIM DOMAIN-CONTAINING PROTEIN"/>
    <property type="match status" value="1"/>
</dbReference>
<comment type="caution">
    <text evidence="7">The sequence shown here is derived from an EMBL/GenBank/DDBJ whole genome shotgun (WGS) entry which is preliminary data.</text>
</comment>
<proteinExistence type="predicted"/>
<accession>A0A3M7P356</accession>
<dbReference type="GO" id="GO:0098609">
    <property type="term" value="P:cell-cell adhesion"/>
    <property type="evidence" value="ECO:0007669"/>
    <property type="project" value="TreeGrafter"/>
</dbReference>
<dbReference type="InterPro" id="IPR017351">
    <property type="entry name" value="PINCH-1-4-like"/>
</dbReference>
<keyword evidence="4 5" id="KW-0440">LIM domain</keyword>
<gene>
    <name evidence="7" type="ORF">BpHYR1_044895</name>
</gene>
<keyword evidence="2" id="KW-0677">Repeat</keyword>
<dbReference type="Pfam" id="PF00412">
    <property type="entry name" value="LIM"/>
    <property type="match status" value="5"/>
</dbReference>
<evidence type="ECO:0000313" key="7">
    <source>
        <dbReference type="EMBL" id="RMZ93207.1"/>
    </source>
</evidence>
<dbReference type="CDD" id="cd09334">
    <property type="entry name" value="LIM4_PINCH"/>
    <property type="match status" value="1"/>
</dbReference>
<evidence type="ECO:0000256" key="5">
    <source>
        <dbReference type="PROSITE-ProRule" id="PRU00125"/>
    </source>
</evidence>
<evidence type="ECO:0000256" key="2">
    <source>
        <dbReference type="ARBA" id="ARBA00022737"/>
    </source>
</evidence>
<dbReference type="PROSITE" id="PS00478">
    <property type="entry name" value="LIM_DOMAIN_1"/>
    <property type="match status" value="3"/>
</dbReference>